<dbReference type="AlphaFoldDB" id="X6PCQ0"/>
<feature type="transmembrane region" description="Helical" evidence="3">
    <location>
        <begin position="523"/>
        <end position="545"/>
    </location>
</feature>
<keyword evidence="5" id="KW-1185">Reference proteome</keyword>
<evidence type="ECO:0000313" key="5">
    <source>
        <dbReference type="Proteomes" id="UP000023152"/>
    </source>
</evidence>
<organism evidence="4 5">
    <name type="scientific">Reticulomyxa filosa</name>
    <dbReference type="NCBI Taxonomy" id="46433"/>
    <lineage>
        <taxon>Eukaryota</taxon>
        <taxon>Sar</taxon>
        <taxon>Rhizaria</taxon>
        <taxon>Retaria</taxon>
        <taxon>Foraminifera</taxon>
        <taxon>Monothalamids</taxon>
        <taxon>Reticulomyxidae</taxon>
        <taxon>Reticulomyxa</taxon>
    </lineage>
</organism>
<protein>
    <recommendedName>
        <fullName evidence="6">TRAF-type domain-containing protein</fullName>
    </recommendedName>
</protein>
<dbReference type="SUPFAM" id="SSF49599">
    <property type="entry name" value="TRAF domain-like"/>
    <property type="match status" value="1"/>
</dbReference>
<keyword evidence="3" id="KW-0812">Transmembrane</keyword>
<sequence>MDSAKLGVQSLTLSQSQESQGFVAKSNHLSLVLESRVNGWDKRMFAEEINPDFDYLVTRPNCCPQCNAAKVTGQTTGTANKEKSVCDTGQFSLNKVNNRNEALSSVDGKTTKSTAASLQTNQNSYIRKKVASLQVICPHSIAYRNKMNQENEKDKKELGTEKETTKKNKDGDKEDCTWQGRLSELEEHLKETCKYRSLKCPFNGSGCCFEQAQSQVNVHLAQEHVYHLNLLFSELKTLKEQMKIQNDQVSIQSLEVENSDLRTIVEMLAEDKSNSFNWMSNDNVIKKTYNKNPLNNKIKKKKDNNEKIDDDAKHEMDIGLGFAGLNSRARENTRKNRHRNAVDKKQLSLPHTGQSKKHLTKSTFDWEFDSGGHSTTSNKIDNKCAKKVQKCVHAFGEFSNDDEAAQMPWYEKFQMNDEAPLGEQLHSFECLKYWDETNQVWVKGCGEGKIGWAKNEESTDLKVIVKDKASNEVKMSLKEIEQVERKKMNVQYVATNDHYSFNISKPLKFLVQFRNIDGMHFSFIAYHLGSFNICISLTLLIQIFVKMQK</sequence>
<feature type="region of interest" description="Disordered" evidence="2">
    <location>
        <begin position="147"/>
        <end position="173"/>
    </location>
</feature>
<keyword evidence="3" id="KW-0472">Membrane</keyword>
<gene>
    <name evidence="4" type="ORF">RFI_01217</name>
</gene>
<proteinExistence type="predicted"/>
<dbReference type="Gene3D" id="3.30.40.10">
    <property type="entry name" value="Zinc/RING finger domain, C3HC4 (zinc finger)"/>
    <property type="match status" value="1"/>
</dbReference>
<evidence type="ECO:0000313" key="4">
    <source>
        <dbReference type="EMBL" id="ETO35844.1"/>
    </source>
</evidence>
<evidence type="ECO:0008006" key="6">
    <source>
        <dbReference type="Google" id="ProtNLM"/>
    </source>
</evidence>
<reference evidence="4 5" key="1">
    <citation type="journal article" date="2013" name="Curr. Biol.">
        <title>The Genome of the Foraminiferan Reticulomyxa filosa.</title>
        <authorList>
            <person name="Glockner G."/>
            <person name="Hulsmann N."/>
            <person name="Schleicher M."/>
            <person name="Noegel A.A."/>
            <person name="Eichinger L."/>
            <person name="Gallinger C."/>
            <person name="Pawlowski J."/>
            <person name="Sierra R."/>
            <person name="Euteneuer U."/>
            <person name="Pillet L."/>
            <person name="Moustafa A."/>
            <person name="Platzer M."/>
            <person name="Groth M."/>
            <person name="Szafranski K."/>
            <person name="Schliwa M."/>
        </authorList>
    </citation>
    <scope>NUCLEOTIDE SEQUENCE [LARGE SCALE GENOMIC DNA]</scope>
</reference>
<dbReference type="EMBL" id="ASPP01001231">
    <property type="protein sequence ID" value="ETO35844.1"/>
    <property type="molecule type" value="Genomic_DNA"/>
</dbReference>
<feature type="coiled-coil region" evidence="1">
    <location>
        <begin position="228"/>
        <end position="271"/>
    </location>
</feature>
<dbReference type="InterPro" id="IPR013083">
    <property type="entry name" value="Znf_RING/FYVE/PHD"/>
</dbReference>
<keyword evidence="1" id="KW-0175">Coiled coil</keyword>
<dbReference type="Proteomes" id="UP000023152">
    <property type="component" value="Unassembled WGS sequence"/>
</dbReference>
<evidence type="ECO:0000256" key="1">
    <source>
        <dbReference type="SAM" id="Coils"/>
    </source>
</evidence>
<evidence type="ECO:0000256" key="2">
    <source>
        <dbReference type="SAM" id="MobiDB-lite"/>
    </source>
</evidence>
<accession>X6PCQ0</accession>
<comment type="caution">
    <text evidence="4">The sequence shown here is derived from an EMBL/GenBank/DDBJ whole genome shotgun (WGS) entry which is preliminary data.</text>
</comment>
<name>X6PCQ0_RETFI</name>
<evidence type="ECO:0000256" key="3">
    <source>
        <dbReference type="SAM" id="Phobius"/>
    </source>
</evidence>
<keyword evidence="3" id="KW-1133">Transmembrane helix</keyword>